<feature type="repeat" description="ANK" evidence="3">
    <location>
        <begin position="405"/>
        <end position="437"/>
    </location>
</feature>
<evidence type="ECO:0000313" key="5">
    <source>
        <dbReference type="EMBL" id="KAJ4747258.1"/>
    </source>
</evidence>
<dbReference type="InterPro" id="IPR002110">
    <property type="entry name" value="Ankyrin_rpt"/>
</dbReference>
<organism evidence="5 6">
    <name type="scientific">Rhynchospora pubera</name>
    <dbReference type="NCBI Taxonomy" id="906938"/>
    <lineage>
        <taxon>Eukaryota</taxon>
        <taxon>Viridiplantae</taxon>
        <taxon>Streptophyta</taxon>
        <taxon>Embryophyta</taxon>
        <taxon>Tracheophyta</taxon>
        <taxon>Spermatophyta</taxon>
        <taxon>Magnoliopsida</taxon>
        <taxon>Liliopsida</taxon>
        <taxon>Poales</taxon>
        <taxon>Cyperaceae</taxon>
        <taxon>Cyperoideae</taxon>
        <taxon>Rhynchosporeae</taxon>
        <taxon>Rhynchospora</taxon>
    </lineage>
</organism>
<comment type="caution">
    <text evidence="5">The sequence shown here is derived from an EMBL/GenBank/DDBJ whole genome shotgun (WGS) entry which is preliminary data.</text>
</comment>
<dbReference type="Proteomes" id="UP001140206">
    <property type="component" value="Chromosome 5"/>
</dbReference>
<keyword evidence="1" id="KW-0677">Repeat</keyword>
<dbReference type="Gene3D" id="1.25.40.20">
    <property type="entry name" value="Ankyrin repeat-containing domain"/>
    <property type="match status" value="5"/>
</dbReference>
<feature type="repeat" description="ANK" evidence="3">
    <location>
        <begin position="110"/>
        <end position="138"/>
    </location>
</feature>
<feature type="repeat" description="ANK" evidence="3">
    <location>
        <begin position="510"/>
        <end position="542"/>
    </location>
</feature>
<evidence type="ECO:0000256" key="3">
    <source>
        <dbReference type="PROSITE-ProRule" id="PRU00023"/>
    </source>
</evidence>
<feature type="repeat" description="ANK" evidence="3">
    <location>
        <begin position="578"/>
        <end position="610"/>
    </location>
</feature>
<dbReference type="PROSITE" id="PS50088">
    <property type="entry name" value="ANK_REPEAT"/>
    <property type="match status" value="6"/>
</dbReference>
<evidence type="ECO:0000313" key="6">
    <source>
        <dbReference type="Proteomes" id="UP001140206"/>
    </source>
</evidence>
<dbReference type="PROSITE" id="PS50297">
    <property type="entry name" value="ANK_REP_REGION"/>
    <property type="match status" value="5"/>
</dbReference>
<dbReference type="PANTHER" id="PTHR24198:SF165">
    <property type="entry name" value="ANKYRIN REPEAT-CONTAINING PROTEIN-RELATED"/>
    <property type="match status" value="1"/>
</dbReference>
<dbReference type="SMART" id="SM00248">
    <property type="entry name" value="ANK"/>
    <property type="match status" value="10"/>
</dbReference>
<dbReference type="EMBL" id="JAMFTS010000005">
    <property type="protein sequence ID" value="KAJ4747258.1"/>
    <property type="molecule type" value="Genomic_DNA"/>
</dbReference>
<keyword evidence="2 3" id="KW-0040">ANK repeat</keyword>
<dbReference type="AlphaFoldDB" id="A0AAV8BVR6"/>
<gene>
    <name evidence="5" type="ORF">LUZ62_081663</name>
</gene>
<feature type="repeat" description="ANK" evidence="3">
    <location>
        <begin position="611"/>
        <end position="635"/>
    </location>
</feature>
<dbReference type="InterPro" id="IPR036770">
    <property type="entry name" value="Ankyrin_rpt-contain_sf"/>
</dbReference>
<feature type="repeat" description="ANK" evidence="3">
    <location>
        <begin position="372"/>
        <end position="404"/>
    </location>
</feature>
<keyword evidence="6" id="KW-1185">Reference proteome</keyword>
<dbReference type="PANTHER" id="PTHR24198">
    <property type="entry name" value="ANKYRIN REPEAT AND PROTEIN KINASE DOMAIN-CONTAINING PROTEIN"/>
    <property type="match status" value="1"/>
</dbReference>
<dbReference type="SUPFAM" id="SSF48403">
    <property type="entry name" value="Ankyrin repeat"/>
    <property type="match status" value="3"/>
</dbReference>
<sequence length="785" mass="85549">MREISLFNSNFQTSKPSSRTRINFPQFQMTKSANRHKVTPRADEEASPSQQLVEAALRGDLEAIPADVSSRSYSDLNGLGMVCLRMRSSEVILKEDAPLRVRTEWTVLKTEVTALFAAAHAGHREVVRRLLDAGADVNRKLFKGYATTAAAREGHVDILNMLLEYGASQDACEDALIEATSLDETKVVQLLISSEMVGPMTLAHAAVIASSRGFVDVITALLENGVDVNCMSRVLLRSVKPALHVNVDCTPLVAAIVSRQVSAVKCLLEAGANLELPIKVGAWSWDTLTGEEVRVGACLGEPYNAAWCAVEYYELTGQILTLILKQSPILLGSTLLGRTLLTHAILCQNPSAVSFLLGIGATAKFPIKTPRREFFPIHLASRLGNVDILRSLVLHGTDINVRTSLGDTPLMESARAGTVDAFIELLKSGADLGLANTLGETAIGLADLTAFVPSVSNVMTKVLEVGGRINSSDSSIFSPLHHMVRHGQAGPLQTTILSSSTEELNRPDALGITPVMAAAIYSQAESFRLLVMAGADIKATTPQGESLFSFIKKMDSTTRDCFEKILLQAALANLIVQDSFSALHYAAKKGDNASVIQLLKMGYDSNLLDEEGYSPLMYAVMEGNYETCKILLPRGKAKCDLKNEGGETALSLSRKLDKSNKVMEEILLDHIARCHVMQGEELFKYTRDGSGSRHAKVLRMSKSCVLNWGKGRRRNVRCKEAIASPGSGFWKNRRIKDEGKMAIFRVLTLNGREVHFEASSLSHLELWVRGINLILRENTLSGDSK</sequence>
<protein>
    <submittedName>
        <fullName evidence="5">Ankyrin-3</fullName>
    </submittedName>
</protein>
<dbReference type="Pfam" id="PF12796">
    <property type="entry name" value="Ank_2"/>
    <property type="match status" value="3"/>
</dbReference>
<evidence type="ECO:0000256" key="1">
    <source>
        <dbReference type="ARBA" id="ARBA00022737"/>
    </source>
</evidence>
<evidence type="ECO:0000256" key="2">
    <source>
        <dbReference type="ARBA" id="ARBA00023043"/>
    </source>
</evidence>
<reference evidence="5" key="1">
    <citation type="submission" date="2022-08" db="EMBL/GenBank/DDBJ databases">
        <authorList>
            <person name="Marques A."/>
        </authorList>
    </citation>
    <scope>NUCLEOTIDE SEQUENCE</scope>
    <source>
        <strain evidence="5">RhyPub2mFocal</strain>
        <tissue evidence="5">Leaves</tissue>
    </source>
</reference>
<name>A0AAV8BVR6_9POAL</name>
<accession>A0AAV8BVR6</accession>
<proteinExistence type="predicted"/>
<feature type="region of interest" description="Disordered" evidence="4">
    <location>
        <begin position="28"/>
        <end position="50"/>
    </location>
</feature>
<evidence type="ECO:0000256" key="4">
    <source>
        <dbReference type="SAM" id="MobiDB-lite"/>
    </source>
</evidence>